<dbReference type="AlphaFoldDB" id="A0A9D1R0X4"/>
<sequence length="74" mass="8104">MSGSASVFVLPEDIRHGDHLHCAEGIRRFCQRTGIDLSALMAGRVTADELVATGQHMGIETAKNARERARREEA</sequence>
<evidence type="ECO:0000313" key="2">
    <source>
        <dbReference type="Proteomes" id="UP000824264"/>
    </source>
</evidence>
<proteinExistence type="predicted"/>
<reference evidence="1" key="1">
    <citation type="journal article" date="2021" name="PeerJ">
        <title>Extensive microbial diversity within the chicken gut microbiome revealed by metagenomics and culture.</title>
        <authorList>
            <person name="Gilroy R."/>
            <person name="Ravi A."/>
            <person name="Getino M."/>
            <person name="Pursley I."/>
            <person name="Horton D.L."/>
            <person name="Alikhan N.F."/>
            <person name="Baker D."/>
            <person name="Gharbi K."/>
            <person name="Hall N."/>
            <person name="Watson M."/>
            <person name="Adriaenssens E.M."/>
            <person name="Foster-Nyarko E."/>
            <person name="Jarju S."/>
            <person name="Secka A."/>
            <person name="Antonio M."/>
            <person name="Oren A."/>
            <person name="Chaudhuri R.R."/>
            <person name="La Ragione R."/>
            <person name="Hildebrand F."/>
            <person name="Pallen M.J."/>
        </authorList>
    </citation>
    <scope>NUCLEOTIDE SEQUENCE</scope>
    <source>
        <strain evidence="1">ChiSxjej5B17-1746</strain>
    </source>
</reference>
<accession>A0A9D1R0X4</accession>
<comment type="caution">
    <text evidence="1">The sequence shown here is derived from an EMBL/GenBank/DDBJ whole genome shotgun (WGS) entry which is preliminary data.</text>
</comment>
<dbReference type="EMBL" id="DXGI01000272">
    <property type="protein sequence ID" value="HIW78910.1"/>
    <property type="molecule type" value="Genomic_DNA"/>
</dbReference>
<protein>
    <submittedName>
        <fullName evidence="1">Uncharacterized protein</fullName>
    </submittedName>
</protein>
<evidence type="ECO:0000313" key="1">
    <source>
        <dbReference type="EMBL" id="HIW78910.1"/>
    </source>
</evidence>
<organism evidence="1 2">
    <name type="scientific">Candidatus Bilophila faecipullorum</name>
    <dbReference type="NCBI Taxonomy" id="2838482"/>
    <lineage>
        <taxon>Bacteria</taxon>
        <taxon>Pseudomonadati</taxon>
        <taxon>Thermodesulfobacteriota</taxon>
        <taxon>Desulfovibrionia</taxon>
        <taxon>Desulfovibrionales</taxon>
        <taxon>Desulfovibrionaceae</taxon>
        <taxon>Bilophila</taxon>
    </lineage>
</organism>
<name>A0A9D1R0X4_9BACT</name>
<dbReference type="Proteomes" id="UP000824264">
    <property type="component" value="Unassembled WGS sequence"/>
</dbReference>
<gene>
    <name evidence="1" type="ORF">H9874_07175</name>
</gene>
<reference evidence="1" key="2">
    <citation type="submission" date="2021-04" db="EMBL/GenBank/DDBJ databases">
        <authorList>
            <person name="Gilroy R."/>
        </authorList>
    </citation>
    <scope>NUCLEOTIDE SEQUENCE</scope>
    <source>
        <strain evidence="1">ChiSxjej5B17-1746</strain>
    </source>
</reference>